<name>A0A4Q0YI63_9GAMM</name>
<dbReference type="Proteomes" id="UP000290287">
    <property type="component" value="Unassembled WGS sequence"/>
</dbReference>
<feature type="domain" description="HTH cro/C1-type" evidence="1">
    <location>
        <begin position="17"/>
        <end position="72"/>
    </location>
</feature>
<dbReference type="InterPro" id="IPR001387">
    <property type="entry name" value="Cro/C1-type_HTH"/>
</dbReference>
<evidence type="ECO:0000313" key="2">
    <source>
        <dbReference type="EMBL" id="RXJ70406.1"/>
    </source>
</evidence>
<evidence type="ECO:0000259" key="1">
    <source>
        <dbReference type="Pfam" id="PF13443"/>
    </source>
</evidence>
<organism evidence="2 3">
    <name type="scientific">Veronia nyctiphanis</name>
    <dbReference type="NCBI Taxonomy" id="1278244"/>
    <lineage>
        <taxon>Bacteria</taxon>
        <taxon>Pseudomonadati</taxon>
        <taxon>Pseudomonadota</taxon>
        <taxon>Gammaproteobacteria</taxon>
        <taxon>Vibrionales</taxon>
        <taxon>Vibrionaceae</taxon>
        <taxon>Veronia</taxon>
    </lineage>
</organism>
<dbReference type="Pfam" id="PF13443">
    <property type="entry name" value="HTH_26"/>
    <property type="match status" value="1"/>
</dbReference>
<gene>
    <name evidence="2" type="ORF">CS022_23305</name>
</gene>
<accession>A0A4Q0YI63</accession>
<dbReference type="EMBL" id="PEIB01000050">
    <property type="protein sequence ID" value="RXJ70406.1"/>
    <property type="molecule type" value="Genomic_DNA"/>
</dbReference>
<comment type="caution">
    <text evidence="2">The sequence shown here is derived from an EMBL/GenBank/DDBJ whole genome shotgun (WGS) entry which is preliminary data.</text>
</comment>
<dbReference type="GO" id="GO:0003677">
    <property type="term" value="F:DNA binding"/>
    <property type="evidence" value="ECO:0007669"/>
    <property type="project" value="InterPro"/>
</dbReference>
<protein>
    <recommendedName>
        <fullName evidence="1">HTH cro/C1-type domain-containing protein</fullName>
    </recommendedName>
</protein>
<dbReference type="InterPro" id="IPR010982">
    <property type="entry name" value="Lambda_DNA-bd_dom_sf"/>
</dbReference>
<sequence length="254" mass="29025">MNDMDVPTIQTETVKLHLQRLLADRGVTYRDIAETLSISERSVKRLFQQFDSVPLQRLSQLCSLAGLTLNELWQIAEKSQQSGIEFTEAQCTLFINEPVLYWLWTATGRTQCHWATLESYFDWTEAELYQQLRKLEKVGLLTIGPQNKIVRCSPIPSRYAQGHPIVEGFKESLTKGLLEVESNAQDSGAFGTVVFIPPHRADEFKALLTKTAHEFFQTLSFEPLSSEVRPYSMGIFMREGNYSNLPFDGPKRKK</sequence>
<keyword evidence="3" id="KW-1185">Reference proteome</keyword>
<dbReference type="OrthoDB" id="5298444at2"/>
<dbReference type="SUPFAM" id="SSF47413">
    <property type="entry name" value="lambda repressor-like DNA-binding domains"/>
    <property type="match status" value="1"/>
</dbReference>
<proteinExistence type="predicted"/>
<evidence type="ECO:0000313" key="3">
    <source>
        <dbReference type="Proteomes" id="UP000290287"/>
    </source>
</evidence>
<dbReference type="AlphaFoldDB" id="A0A4Q0YI63"/>
<dbReference type="RefSeq" id="WP_129124256.1">
    <property type="nucleotide sequence ID" value="NZ_PEIB01000050.1"/>
</dbReference>
<reference evidence="2 3" key="1">
    <citation type="submission" date="2017-10" db="EMBL/GenBank/DDBJ databases">
        <title>Nyctiphanis sp. nov., isolated from the stomach of the euphausiid Nyctiphanes simplex (Hansen, 1911) in the Gulf of California.</title>
        <authorList>
            <person name="Gomez-Gil B."/>
            <person name="Aguilar-Mendez M."/>
            <person name="Lopez-Cortes A."/>
            <person name="Gomez-Gutierrez J."/>
            <person name="Roque A."/>
            <person name="Lang E."/>
            <person name="Gonzalez-Castillo A."/>
        </authorList>
    </citation>
    <scope>NUCLEOTIDE SEQUENCE [LARGE SCALE GENOMIC DNA]</scope>
    <source>
        <strain evidence="2 3">CAIM 600</strain>
    </source>
</reference>